<proteinExistence type="predicted"/>
<gene>
    <name evidence="1" type="ORF">NQ315_004595</name>
</gene>
<sequence>MESLEEVAAREEAERQQSLKDLEQLYEWLQQFEDPPPAPRPPPPFQFRSGLYSSNPGRVTKLAHIEVRVKLVPSIDLLKIVKYKQEIKYNQLQTIQKSKGCQVYTAHLPIANTA</sequence>
<name>A0AAV8VN72_9CUCU</name>
<accession>A0AAV8VN72</accession>
<organism evidence="1 2">
    <name type="scientific">Exocentrus adspersus</name>
    <dbReference type="NCBI Taxonomy" id="1586481"/>
    <lineage>
        <taxon>Eukaryota</taxon>
        <taxon>Metazoa</taxon>
        <taxon>Ecdysozoa</taxon>
        <taxon>Arthropoda</taxon>
        <taxon>Hexapoda</taxon>
        <taxon>Insecta</taxon>
        <taxon>Pterygota</taxon>
        <taxon>Neoptera</taxon>
        <taxon>Endopterygota</taxon>
        <taxon>Coleoptera</taxon>
        <taxon>Polyphaga</taxon>
        <taxon>Cucujiformia</taxon>
        <taxon>Chrysomeloidea</taxon>
        <taxon>Cerambycidae</taxon>
        <taxon>Lamiinae</taxon>
        <taxon>Acanthocinini</taxon>
        <taxon>Exocentrus</taxon>
    </lineage>
</organism>
<protein>
    <submittedName>
        <fullName evidence="1">Uncharacterized protein</fullName>
    </submittedName>
</protein>
<evidence type="ECO:0000313" key="1">
    <source>
        <dbReference type="EMBL" id="KAJ8915783.1"/>
    </source>
</evidence>
<keyword evidence="2" id="KW-1185">Reference proteome</keyword>
<comment type="caution">
    <text evidence="1">The sequence shown here is derived from an EMBL/GenBank/DDBJ whole genome shotgun (WGS) entry which is preliminary data.</text>
</comment>
<dbReference type="EMBL" id="JANEYG010000049">
    <property type="protein sequence ID" value="KAJ8915783.1"/>
    <property type="molecule type" value="Genomic_DNA"/>
</dbReference>
<dbReference type="Proteomes" id="UP001159042">
    <property type="component" value="Unassembled WGS sequence"/>
</dbReference>
<evidence type="ECO:0000313" key="2">
    <source>
        <dbReference type="Proteomes" id="UP001159042"/>
    </source>
</evidence>
<dbReference type="AlphaFoldDB" id="A0AAV8VN72"/>
<reference evidence="1 2" key="1">
    <citation type="journal article" date="2023" name="Insect Mol. Biol.">
        <title>Genome sequencing provides insights into the evolution of gene families encoding plant cell wall-degrading enzymes in longhorned beetles.</title>
        <authorList>
            <person name="Shin N.R."/>
            <person name="Okamura Y."/>
            <person name="Kirsch R."/>
            <person name="Pauchet Y."/>
        </authorList>
    </citation>
    <scope>NUCLEOTIDE SEQUENCE [LARGE SCALE GENOMIC DNA]</scope>
    <source>
        <strain evidence="1">EAD_L_NR</strain>
    </source>
</reference>